<dbReference type="RefSeq" id="WP_119969879.1">
    <property type="nucleotide sequence ID" value="NZ_CP032416.1"/>
</dbReference>
<sequence length="337" mass="40172">MMREFEIERQFGVKIESMRPNKGVYLLKTNIGTKCLKKINYGVQKLLFVYGAKEHLIKSGFNKVDKYSLNIEGKPFALVNEDIYTLSEWIDGRECDFKNNDDLTKAAGCLADMHLASKGYEPPENSKLKTDLGRWPTLMEKRIRALDKMRDMSRRKNNKGDFDLNYIRNVEFYKQLGKRAMAVLINSKYMDLCEIAEQEKSFCHHDFTYHNIIIDKNDDVNVIDFDYCKRELRAYDISAFMMKVLKRSDWNIECAKLILDSYNSVSELEDDEYRIIFAFLLFPQRFWRLANRYYYNEVNWASNTFNNKMEELISEKEKYINFIEQFKELYNQKEETI</sequence>
<dbReference type="Pfam" id="PF01636">
    <property type="entry name" value="APH"/>
    <property type="match status" value="1"/>
</dbReference>
<keyword evidence="3" id="KW-1185">Reference proteome</keyword>
<dbReference type="SUPFAM" id="SSF56112">
    <property type="entry name" value="Protein kinase-like (PK-like)"/>
    <property type="match status" value="1"/>
</dbReference>
<dbReference type="InterPro" id="IPR047175">
    <property type="entry name" value="CotS-like"/>
</dbReference>
<feature type="domain" description="Aminoglycoside phosphotransferase" evidence="1">
    <location>
        <begin position="80"/>
        <end position="241"/>
    </location>
</feature>
<dbReference type="GO" id="GO:0042601">
    <property type="term" value="C:endospore-forming forespore"/>
    <property type="evidence" value="ECO:0007669"/>
    <property type="project" value="TreeGrafter"/>
</dbReference>
<name>A0A386H0K2_9CLOT</name>
<evidence type="ECO:0000259" key="1">
    <source>
        <dbReference type="Pfam" id="PF01636"/>
    </source>
</evidence>
<dbReference type="InterPro" id="IPR002575">
    <property type="entry name" value="Aminoglycoside_PTrfase"/>
</dbReference>
<organism evidence="2 3">
    <name type="scientific">Clostridium fermenticellae</name>
    <dbReference type="NCBI Taxonomy" id="2068654"/>
    <lineage>
        <taxon>Bacteria</taxon>
        <taxon>Bacillati</taxon>
        <taxon>Bacillota</taxon>
        <taxon>Clostridia</taxon>
        <taxon>Eubacteriales</taxon>
        <taxon>Clostridiaceae</taxon>
        <taxon>Clostridium</taxon>
    </lineage>
</organism>
<dbReference type="Gene3D" id="3.30.200.20">
    <property type="entry name" value="Phosphorylase Kinase, domain 1"/>
    <property type="match status" value="1"/>
</dbReference>
<keyword evidence="2" id="KW-0946">Virion</keyword>
<dbReference type="PANTHER" id="PTHR39179">
    <property type="entry name" value="SPORE COAT PROTEIN I"/>
    <property type="match status" value="1"/>
</dbReference>
<dbReference type="PANTHER" id="PTHR39179:SF1">
    <property type="entry name" value="SPORE COAT PROTEIN I"/>
    <property type="match status" value="1"/>
</dbReference>
<reference evidence="2 3" key="1">
    <citation type="journal article" date="2019" name="Int. J. Syst. Evol. Microbiol.">
        <title>Clostridium fermenticellae sp. nov., isolated from the mud in a fermentation cellar for the production of the Chinese liquor, baijiu.</title>
        <authorList>
            <person name="Xu P.X."/>
            <person name="Chai L.J."/>
            <person name="Qiu T."/>
            <person name="Zhang X.J."/>
            <person name="Lu Z.M."/>
            <person name="Xiao C."/>
            <person name="Wang S.T."/>
            <person name="Shen C.H."/>
            <person name="Shi J.S."/>
            <person name="Xu Z.H."/>
        </authorList>
    </citation>
    <scope>NUCLEOTIDE SEQUENCE [LARGE SCALE GENOMIC DNA]</scope>
    <source>
        <strain evidence="2 3">JN500901</strain>
    </source>
</reference>
<keyword evidence="2" id="KW-0167">Capsid protein</keyword>
<evidence type="ECO:0000313" key="3">
    <source>
        <dbReference type="Proteomes" id="UP000266301"/>
    </source>
</evidence>
<proteinExistence type="predicted"/>
<evidence type="ECO:0000313" key="2">
    <source>
        <dbReference type="EMBL" id="AYD39168.1"/>
    </source>
</evidence>
<dbReference type="InterPro" id="IPR011009">
    <property type="entry name" value="Kinase-like_dom_sf"/>
</dbReference>
<dbReference type="EMBL" id="CP032416">
    <property type="protein sequence ID" value="AYD39168.1"/>
    <property type="molecule type" value="Genomic_DNA"/>
</dbReference>
<protein>
    <submittedName>
        <fullName evidence="2">CotS family spore coat protein</fullName>
    </submittedName>
</protein>
<dbReference type="Proteomes" id="UP000266301">
    <property type="component" value="Chromosome"/>
</dbReference>
<dbReference type="OrthoDB" id="9771902at2"/>
<dbReference type="NCBIfam" id="TIGR02906">
    <property type="entry name" value="spore_CotS"/>
    <property type="match status" value="1"/>
</dbReference>
<dbReference type="InterPro" id="IPR014255">
    <property type="entry name" value="Spore_coat_CotS"/>
</dbReference>
<dbReference type="KEGG" id="cfer:D4Z93_00760"/>
<dbReference type="AlphaFoldDB" id="A0A386H0K2"/>
<accession>A0A386H0K2</accession>
<dbReference type="Gene3D" id="3.90.1200.10">
    <property type="match status" value="1"/>
</dbReference>
<gene>
    <name evidence="2" type="ORF">D4Z93_00760</name>
</gene>